<comment type="caution">
    <text evidence="2">The sequence shown here is derived from an EMBL/GenBank/DDBJ whole genome shotgun (WGS) entry which is preliminary data.</text>
</comment>
<dbReference type="RefSeq" id="WP_329773784.1">
    <property type="nucleotide sequence ID" value="NZ_JAYDYW010000002.1"/>
</dbReference>
<proteinExistence type="predicted"/>
<evidence type="ECO:0000313" key="3">
    <source>
        <dbReference type="Proteomes" id="UP001310248"/>
    </source>
</evidence>
<dbReference type="Proteomes" id="UP001310248">
    <property type="component" value="Unassembled WGS sequence"/>
</dbReference>
<reference evidence="3" key="1">
    <citation type="submission" date="2023-07" db="EMBL/GenBank/DDBJ databases">
        <title>Draft genome sequence of Agarivorans aestuarii strain ZMCS4, a CAZymes producing bacteria isolated from the marine brown algae Clodostephus spongiosus.</title>
        <authorList>
            <person name="Lorente B."/>
            <person name="Cabral C."/>
            <person name="Frias J."/>
            <person name="Faria J."/>
            <person name="Toubarro D."/>
        </authorList>
    </citation>
    <scope>NUCLEOTIDE SEQUENCE [LARGE SCALE GENOMIC DNA]</scope>
    <source>
        <strain evidence="3">ZMCS4</strain>
    </source>
</reference>
<sequence length="187" mass="20892">MSTSISPNFQWNGFFWETNVKLPTWSGFQERNGPYGAISSDEPSDGTIRIVFAPEGRGDEALNSKEIELINWFISHQRQVIESITNTLFSNYAAIKDGYIEEYGEEMIKYFPEVTSLSDIKNVVGTVSVNIHQVSKDSIPYIGVEMGCSWEEEHGIGFLLHGNNIVEVGGADTAILLWVAEKHANKT</sequence>
<accession>A0ABU7FZA4</accession>
<keyword evidence="3" id="KW-1185">Reference proteome</keyword>
<protein>
    <recommendedName>
        <fullName evidence="1">DUF6985 domain-containing protein</fullName>
    </recommendedName>
</protein>
<feature type="domain" description="DUF6985" evidence="1">
    <location>
        <begin position="48"/>
        <end position="174"/>
    </location>
</feature>
<organism evidence="2 3">
    <name type="scientific">Agarivorans aestuarii</name>
    <dbReference type="NCBI Taxonomy" id="1563703"/>
    <lineage>
        <taxon>Bacteria</taxon>
        <taxon>Pseudomonadati</taxon>
        <taxon>Pseudomonadota</taxon>
        <taxon>Gammaproteobacteria</taxon>
        <taxon>Alteromonadales</taxon>
        <taxon>Alteromonadaceae</taxon>
        <taxon>Agarivorans</taxon>
    </lineage>
</organism>
<dbReference type="InterPro" id="IPR054254">
    <property type="entry name" value="DUF6985"/>
</dbReference>
<dbReference type="EMBL" id="JAYDYW010000002">
    <property type="protein sequence ID" value="MEE1672435.1"/>
    <property type="molecule type" value="Genomic_DNA"/>
</dbReference>
<gene>
    <name evidence="2" type="ORF">SNR37_001756</name>
</gene>
<evidence type="ECO:0000259" key="1">
    <source>
        <dbReference type="Pfam" id="PF22481"/>
    </source>
</evidence>
<dbReference type="Pfam" id="PF22481">
    <property type="entry name" value="DUF6985"/>
    <property type="match status" value="1"/>
</dbReference>
<evidence type="ECO:0000313" key="2">
    <source>
        <dbReference type="EMBL" id="MEE1672435.1"/>
    </source>
</evidence>
<name>A0ABU7FZA4_9ALTE</name>